<feature type="region of interest" description="Disordered" evidence="1">
    <location>
        <begin position="1"/>
        <end position="59"/>
    </location>
</feature>
<evidence type="ECO:0000256" key="1">
    <source>
        <dbReference type="SAM" id="MobiDB-lite"/>
    </source>
</evidence>
<comment type="caution">
    <text evidence="2">The sequence shown here is derived from an EMBL/GenBank/DDBJ whole genome shotgun (WGS) entry which is preliminary data.</text>
</comment>
<dbReference type="AlphaFoldDB" id="A0A3N0Y8Z3"/>
<feature type="compositionally biased region" description="Basic and acidic residues" evidence="1">
    <location>
        <begin position="25"/>
        <end position="38"/>
    </location>
</feature>
<evidence type="ECO:0000313" key="3">
    <source>
        <dbReference type="Proteomes" id="UP000281406"/>
    </source>
</evidence>
<name>A0A3N0Y8Z3_ANAGA</name>
<accession>A0A3N0Y8Z3</accession>
<gene>
    <name evidence="2" type="ORF">DPX16_14123</name>
</gene>
<dbReference type="EMBL" id="RJVU01049572">
    <property type="protein sequence ID" value="ROL42716.1"/>
    <property type="molecule type" value="Genomic_DNA"/>
</dbReference>
<sequence length="123" mass="13468">MIGPRGSRHTAVGIQQYPEATHQQENQKQHQETNECKGRPLLGVPAKRWAAGDPDERRPRREQLIVQRGHIAHPPGRATAELASCLEGGLDGEVGQIGTVTDVDKQGQSQPSLHFCLRDGHAN</sequence>
<evidence type="ECO:0000313" key="2">
    <source>
        <dbReference type="EMBL" id="ROL42716.1"/>
    </source>
</evidence>
<proteinExistence type="predicted"/>
<organism evidence="2 3">
    <name type="scientific">Anabarilius grahami</name>
    <name type="common">Kanglang fish</name>
    <name type="synonym">Barilius grahami</name>
    <dbReference type="NCBI Taxonomy" id="495550"/>
    <lineage>
        <taxon>Eukaryota</taxon>
        <taxon>Metazoa</taxon>
        <taxon>Chordata</taxon>
        <taxon>Craniata</taxon>
        <taxon>Vertebrata</taxon>
        <taxon>Euteleostomi</taxon>
        <taxon>Actinopterygii</taxon>
        <taxon>Neopterygii</taxon>
        <taxon>Teleostei</taxon>
        <taxon>Ostariophysi</taxon>
        <taxon>Cypriniformes</taxon>
        <taxon>Xenocyprididae</taxon>
        <taxon>Xenocypridinae</taxon>
        <taxon>Xenocypridinae incertae sedis</taxon>
        <taxon>Anabarilius</taxon>
    </lineage>
</organism>
<dbReference type="Proteomes" id="UP000281406">
    <property type="component" value="Unassembled WGS sequence"/>
</dbReference>
<protein>
    <submittedName>
        <fullName evidence="2">Uncharacterized protein</fullName>
    </submittedName>
</protein>
<keyword evidence="3" id="KW-1185">Reference proteome</keyword>
<reference evidence="2 3" key="1">
    <citation type="submission" date="2018-10" db="EMBL/GenBank/DDBJ databases">
        <title>Genome assembly for a Yunnan-Guizhou Plateau 3E fish, Anabarilius grahami (Regan), and its evolutionary and genetic applications.</title>
        <authorList>
            <person name="Jiang W."/>
        </authorList>
    </citation>
    <scope>NUCLEOTIDE SEQUENCE [LARGE SCALE GENOMIC DNA]</scope>
    <source>
        <strain evidence="2">AG-KIZ</strain>
        <tissue evidence="2">Muscle</tissue>
    </source>
</reference>